<protein>
    <submittedName>
        <fullName evidence="1">Uncharacterized protein</fullName>
    </submittedName>
</protein>
<evidence type="ECO:0000313" key="2">
    <source>
        <dbReference type="Proteomes" id="UP001497535"/>
    </source>
</evidence>
<dbReference type="Proteomes" id="UP001497535">
    <property type="component" value="Unassembled WGS sequence"/>
</dbReference>
<dbReference type="EMBL" id="CAVMJV010000001">
    <property type="protein sequence ID" value="CAK5008911.1"/>
    <property type="molecule type" value="Genomic_DNA"/>
</dbReference>
<gene>
    <name evidence="1" type="ORF">MENTE1834_LOCUS1185</name>
</gene>
<accession>A0ACB0XMQ5</accession>
<evidence type="ECO:0000313" key="1">
    <source>
        <dbReference type="EMBL" id="CAK5008911.1"/>
    </source>
</evidence>
<organism evidence="1 2">
    <name type="scientific">Meloidogyne enterolobii</name>
    <name type="common">Root-knot nematode worm</name>
    <name type="synonym">Meloidogyne mayaguensis</name>
    <dbReference type="NCBI Taxonomy" id="390850"/>
    <lineage>
        <taxon>Eukaryota</taxon>
        <taxon>Metazoa</taxon>
        <taxon>Ecdysozoa</taxon>
        <taxon>Nematoda</taxon>
        <taxon>Chromadorea</taxon>
        <taxon>Rhabditida</taxon>
        <taxon>Tylenchina</taxon>
        <taxon>Tylenchomorpha</taxon>
        <taxon>Tylenchoidea</taxon>
        <taxon>Meloidogynidae</taxon>
        <taxon>Meloidogyninae</taxon>
        <taxon>Meloidogyne</taxon>
    </lineage>
</organism>
<reference evidence="1" key="1">
    <citation type="submission" date="2023-11" db="EMBL/GenBank/DDBJ databases">
        <authorList>
            <person name="Poullet M."/>
        </authorList>
    </citation>
    <scope>NUCLEOTIDE SEQUENCE</scope>
    <source>
        <strain evidence="1">E1834</strain>
    </source>
</reference>
<name>A0ACB0XMQ5_MELEN</name>
<keyword evidence="2" id="KW-1185">Reference proteome</keyword>
<comment type="caution">
    <text evidence="1">The sequence shown here is derived from an EMBL/GenBank/DDBJ whole genome shotgun (WGS) entry which is preliminary data.</text>
</comment>
<proteinExistence type="predicted"/>
<sequence>MSSCCPSFSSWIRCLTVFAYFILVSSPAFLFSFYYTQIWDPTYINEKIYTRFDNGTLVLKQGIIGTFGWTGQRNGSNVRKGISWSF</sequence>